<sequence length="162" mass="18575">MEAETPERMKYHAHLQRHNHQNQHYSTIHPTQCSTHRSIKLKQKQLHNAMKGLWGPFKNGNRVAPLEPVLQRTSYTSGGGVASASKATKEECSSLAVHVEYSFRFSFFLFSFVLVVSIFYIPFLSLGPRKEKTPMVREVFYSGRDTFGRAWPSDIYSFGLSM</sequence>
<keyword evidence="3" id="KW-1185">Reference proteome</keyword>
<accession>A0AAV1XIH3</accession>
<reference evidence="2 3" key="1">
    <citation type="submission" date="2024-03" db="EMBL/GenBank/DDBJ databases">
        <authorList>
            <person name="Martinez-Hernandez J."/>
        </authorList>
    </citation>
    <scope>NUCLEOTIDE SEQUENCE [LARGE SCALE GENOMIC DNA]</scope>
</reference>
<keyword evidence="1" id="KW-0472">Membrane</keyword>
<keyword evidence="1" id="KW-1133">Transmembrane helix</keyword>
<evidence type="ECO:0000313" key="3">
    <source>
        <dbReference type="Proteomes" id="UP001497480"/>
    </source>
</evidence>
<protein>
    <recommendedName>
        <fullName evidence="4">Transmembrane protein</fullName>
    </recommendedName>
</protein>
<dbReference type="Proteomes" id="UP001497480">
    <property type="component" value="Unassembled WGS sequence"/>
</dbReference>
<evidence type="ECO:0000256" key="1">
    <source>
        <dbReference type="SAM" id="Phobius"/>
    </source>
</evidence>
<evidence type="ECO:0008006" key="4">
    <source>
        <dbReference type="Google" id="ProtNLM"/>
    </source>
</evidence>
<name>A0AAV1XIH3_LUPLU</name>
<comment type="caution">
    <text evidence="2">The sequence shown here is derived from an EMBL/GenBank/DDBJ whole genome shotgun (WGS) entry which is preliminary data.</text>
</comment>
<keyword evidence="1" id="KW-0812">Transmembrane</keyword>
<organism evidence="2 3">
    <name type="scientific">Lupinus luteus</name>
    <name type="common">European yellow lupine</name>
    <dbReference type="NCBI Taxonomy" id="3873"/>
    <lineage>
        <taxon>Eukaryota</taxon>
        <taxon>Viridiplantae</taxon>
        <taxon>Streptophyta</taxon>
        <taxon>Embryophyta</taxon>
        <taxon>Tracheophyta</taxon>
        <taxon>Spermatophyta</taxon>
        <taxon>Magnoliopsida</taxon>
        <taxon>eudicotyledons</taxon>
        <taxon>Gunneridae</taxon>
        <taxon>Pentapetalae</taxon>
        <taxon>rosids</taxon>
        <taxon>fabids</taxon>
        <taxon>Fabales</taxon>
        <taxon>Fabaceae</taxon>
        <taxon>Papilionoideae</taxon>
        <taxon>50 kb inversion clade</taxon>
        <taxon>genistoids sensu lato</taxon>
        <taxon>core genistoids</taxon>
        <taxon>Genisteae</taxon>
        <taxon>Lupinus</taxon>
    </lineage>
</organism>
<feature type="transmembrane region" description="Helical" evidence="1">
    <location>
        <begin position="105"/>
        <end position="127"/>
    </location>
</feature>
<evidence type="ECO:0000313" key="2">
    <source>
        <dbReference type="EMBL" id="CAL0321374.1"/>
    </source>
</evidence>
<dbReference type="EMBL" id="CAXHTB010000015">
    <property type="protein sequence ID" value="CAL0321374.1"/>
    <property type="molecule type" value="Genomic_DNA"/>
</dbReference>
<gene>
    <name evidence="2" type="ORF">LLUT_LOCUS22434</name>
</gene>
<dbReference type="AlphaFoldDB" id="A0AAV1XIH3"/>
<proteinExistence type="predicted"/>